<dbReference type="InterPro" id="IPR050828">
    <property type="entry name" value="C-type_lectin/matrix_domain"/>
</dbReference>
<dbReference type="PROSITE" id="PS00615">
    <property type="entry name" value="C_TYPE_LECTIN_1"/>
    <property type="match status" value="1"/>
</dbReference>
<keyword evidence="6" id="KW-1185">Reference proteome</keyword>
<evidence type="ECO:0000259" key="4">
    <source>
        <dbReference type="PROSITE" id="PS50041"/>
    </source>
</evidence>
<dbReference type="PANTHER" id="PTHR45710:SF26">
    <property type="entry name" value="RH26557P"/>
    <property type="match status" value="1"/>
</dbReference>
<dbReference type="InterPro" id="IPR016187">
    <property type="entry name" value="CTDL_fold"/>
</dbReference>
<proteinExistence type="predicted"/>
<evidence type="ECO:0000256" key="1">
    <source>
        <dbReference type="ARBA" id="ARBA00004401"/>
    </source>
</evidence>
<dbReference type="PROSITE" id="PS50041">
    <property type="entry name" value="C_TYPE_LECTIN_2"/>
    <property type="match status" value="1"/>
</dbReference>
<reference evidence="5" key="3">
    <citation type="submission" date="2025-09" db="UniProtKB">
        <authorList>
            <consortium name="Ensembl"/>
        </authorList>
    </citation>
    <scope>IDENTIFICATION</scope>
</reference>
<organism evidence="5 6">
    <name type="scientific">Scleropages formosus</name>
    <name type="common">Asian bonytongue</name>
    <name type="synonym">Osteoglossum formosum</name>
    <dbReference type="NCBI Taxonomy" id="113540"/>
    <lineage>
        <taxon>Eukaryota</taxon>
        <taxon>Metazoa</taxon>
        <taxon>Chordata</taxon>
        <taxon>Craniata</taxon>
        <taxon>Vertebrata</taxon>
        <taxon>Euteleostomi</taxon>
        <taxon>Actinopterygii</taxon>
        <taxon>Neopterygii</taxon>
        <taxon>Teleostei</taxon>
        <taxon>Osteoglossocephala</taxon>
        <taxon>Osteoglossomorpha</taxon>
        <taxon>Osteoglossiformes</taxon>
        <taxon>Osteoglossidae</taxon>
        <taxon>Scleropages</taxon>
    </lineage>
</organism>
<dbReference type="GO" id="GO:0005886">
    <property type="term" value="C:plasma membrane"/>
    <property type="evidence" value="ECO:0007669"/>
    <property type="project" value="UniProtKB-SubCell"/>
</dbReference>
<dbReference type="SMART" id="SM00034">
    <property type="entry name" value="CLECT"/>
    <property type="match status" value="1"/>
</dbReference>
<name>A0A8C9SA01_SCLFO</name>
<dbReference type="GeneTree" id="ENSGT01050000247415"/>
<reference evidence="5 6" key="1">
    <citation type="submission" date="2019-04" db="EMBL/GenBank/DDBJ databases">
        <authorList>
            <consortium name="Wellcome Sanger Institute Data Sharing"/>
        </authorList>
    </citation>
    <scope>NUCLEOTIDE SEQUENCE [LARGE SCALE GENOMIC DNA]</scope>
</reference>
<evidence type="ECO:0000256" key="2">
    <source>
        <dbReference type="ARBA" id="ARBA00023157"/>
    </source>
</evidence>
<accession>A0A8C9SA01</accession>
<dbReference type="InterPro" id="IPR016186">
    <property type="entry name" value="C-type_lectin-like/link_sf"/>
</dbReference>
<dbReference type="Gene3D" id="3.10.100.10">
    <property type="entry name" value="Mannose-Binding Protein A, subunit A"/>
    <property type="match status" value="2"/>
</dbReference>
<dbReference type="OrthoDB" id="8950604at2759"/>
<feature type="region of interest" description="Disordered" evidence="3">
    <location>
        <begin position="86"/>
        <end position="115"/>
    </location>
</feature>
<sequence length="139" mass="16399">MVALGNAFKIFWYCPIHLPVFTTGRVCPQGRNMFNSSCYYISTEKNWTDRQQFCKKKGARLVIVNSKEEQVREKNLTLNTLHPKVDKKNWRDGQPDDYENDDCVESGNTDRDSQKRWNDLSCENEVCWICDKMIVFNFN</sequence>
<dbReference type="Proteomes" id="UP000694397">
    <property type="component" value="Chromosome 1"/>
</dbReference>
<evidence type="ECO:0000313" key="5">
    <source>
        <dbReference type="Ensembl" id="ENSSFOP00015030298.2"/>
    </source>
</evidence>
<dbReference type="Ensembl" id="ENSSFOT00015030645.2">
    <property type="protein sequence ID" value="ENSSFOP00015030298.2"/>
    <property type="gene ID" value="ENSSFOG00015019442.2"/>
</dbReference>
<evidence type="ECO:0000256" key="3">
    <source>
        <dbReference type="SAM" id="MobiDB-lite"/>
    </source>
</evidence>
<dbReference type="SUPFAM" id="SSF56436">
    <property type="entry name" value="C-type lectin-like"/>
    <property type="match status" value="1"/>
</dbReference>
<dbReference type="InterPro" id="IPR001304">
    <property type="entry name" value="C-type_lectin-like"/>
</dbReference>
<feature type="domain" description="C-type lectin" evidence="4">
    <location>
        <begin position="34"/>
        <end position="131"/>
    </location>
</feature>
<dbReference type="InterPro" id="IPR018378">
    <property type="entry name" value="C-type_lectin_CS"/>
</dbReference>
<dbReference type="PANTHER" id="PTHR45710">
    <property type="entry name" value="C-TYPE LECTIN DOMAIN-CONTAINING PROTEIN 180"/>
    <property type="match status" value="1"/>
</dbReference>
<keyword evidence="2" id="KW-1015">Disulfide bond</keyword>
<reference evidence="5" key="2">
    <citation type="submission" date="2025-08" db="UniProtKB">
        <authorList>
            <consortium name="Ensembl"/>
        </authorList>
    </citation>
    <scope>IDENTIFICATION</scope>
</reference>
<feature type="compositionally biased region" description="Acidic residues" evidence="3">
    <location>
        <begin position="95"/>
        <end position="104"/>
    </location>
</feature>
<protein>
    <recommendedName>
        <fullName evidence="4">C-type lectin domain-containing protein</fullName>
    </recommendedName>
</protein>
<dbReference type="AlphaFoldDB" id="A0A8C9SA01"/>
<comment type="subcellular location">
    <subcellularLocation>
        <location evidence="1">Cell membrane</location>
        <topology evidence="1">Single-pass type II membrane protein</topology>
    </subcellularLocation>
</comment>
<evidence type="ECO:0000313" key="6">
    <source>
        <dbReference type="Proteomes" id="UP000694397"/>
    </source>
</evidence>